<evidence type="ECO:0000256" key="3">
    <source>
        <dbReference type="ARBA" id="ARBA00022516"/>
    </source>
</evidence>
<evidence type="ECO:0000256" key="7">
    <source>
        <dbReference type="ARBA" id="ARBA00022989"/>
    </source>
</evidence>
<evidence type="ECO:0000256" key="11">
    <source>
        <dbReference type="RuleBase" id="RU367023"/>
    </source>
</evidence>
<evidence type="ECO:0000256" key="6">
    <source>
        <dbReference type="ARBA" id="ARBA00022824"/>
    </source>
</evidence>
<keyword evidence="3" id="KW-0444">Lipid biosynthesis</keyword>
<evidence type="ECO:0000256" key="5">
    <source>
        <dbReference type="ARBA" id="ARBA00022692"/>
    </source>
</evidence>
<keyword evidence="7 11" id="KW-1133">Transmembrane helix</keyword>
<evidence type="ECO:0000256" key="8">
    <source>
        <dbReference type="ARBA" id="ARBA00023098"/>
    </source>
</evidence>
<dbReference type="CDD" id="cd07987">
    <property type="entry name" value="LPLAT_MGAT-like"/>
    <property type="match status" value="1"/>
</dbReference>
<comment type="subcellular location">
    <subcellularLocation>
        <location evidence="1 11">Endoplasmic reticulum membrane</location>
        <topology evidence="1 11">Multi-pass membrane protein</topology>
    </subcellularLocation>
</comment>
<dbReference type="Pfam" id="PF03982">
    <property type="entry name" value="DAGAT"/>
    <property type="match status" value="1"/>
</dbReference>
<sequence>MTQLIHLLSATAWFWTFSIGFLVSIVTSITLLFCPTFRWIILLYAAWIWYDRKTPHRGGRPIQWMRQSFWWRSMKFYFSHKLITNEDVVLNPKKNYLFGCFPHGIFPVGPFATLVDGYQATYPNHRTYLTALDIQFWLPFIRELFLSVGSVSISGPSIKYLLGNENGGNIVSIVIGGADEAQYSRPGKYKIILNKRKGFVKMALQTGCSLVPVISFGETDVFDQFTFPGFGCIREVVKKTLQIGLTIPKGTCLVCPNQVPIVTVVGDPIDVTKIEKPTTEQIEALHQQFVESIKTLFENYKHRYVKDPENVFLEVV</sequence>
<dbReference type="EMBL" id="JALNTZ010000001">
    <property type="protein sequence ID" value="KAJ3665000.1"/>
    <property type="molecule type" value="Genomic_DNA"/>
</dbReference>
<comment type="similarity">
    <text evidence="2 11">Belongs to the diacylglycerol acyltransferase family.</text>
</comment>
<organism evidence="12 13">
    <name type="scientific">Zophobas morio</name>
    <dbReference type="NCBI Taxonomy" id="2755281"/>
    <lineage>
        <taxon>Eukaryota</taxon>
        <taxon>Metazoa</taxon>
        <taxon>Ecdysozoa</taxon>
        <taxon>Arthropoda</taxon>
        <taxon>Hexapoda</taxon>
        <taxon>Insecta</taxon>
        <taxon>Pterygota</taxon>
        <taxon>Neoptera</taxon>
        <taxon>Endopterygota</taxon>
        <taxon>Coleoptera</taxon>
        <taxon>Polyphaga</taxon>
        <taxon>Cucujiformia</taxon>
        <taxon>Tenebrionidae</taxon>
        <taxon>Zophobas</taxon>
    </lineage>
</organism>
<evidence type="ECO:0000256" key="9">
    <source>
        <dbReference type="ARBA" id="ARBA00023136"/>
    </source>
</evidence>
<proteinExistence type="inferred from homology"/>
<keyword evidence="8" id="KW-0443">Lipid metabolism</keyword>
<name>A0AA38MNL7_9CUCU</name>
<evidence type="ECO:0000256" key="10">
    <source>
        <dbReference type="ARBA" id="ARBA00023315"/>
    </source>
</evidence>
<keyword evidence="13" id="KW-1185">Reference proteome</keyword>
<reference evidence="12" key="1">
    <citation type="journal article" date="2023" name="G3 (Bethesda)">
        <title>Whole genome assemblies of Zophobas morio and Tenebrio molitor.</title>
        <authorList>
            <person name="Kaur S."/>
            <person name="Stinson S.A."/>
            <person name="diCenzo G.C."/>
        </authorList>
    </citation>
    <scope>NUCLEOTIDE SEQUENCE</scope>
    <source>
        <strain evidence="12">QUZm001</strain>
    </source>
</reference>
<dbReference type="GO" id="GO:0019432">
    <property type="term" value="P:triglyceride biosynthetic process"/>
    <property type="evidence" value="ECO:0007669"/>
    <property type="project" value="TreeGrafter"/>
</dbReference>
<dbReference type="PANTHER" id="PTHR12317:SF79">
    <property type="entry name" value="ACYLTRANSFERASE"/>
    <property type="match status" value="1"/>
</dbReference>
<dbReference type="PANTHER" id="PTHR12317">
    <property type="entry name" value="DIACYLGLYCEROL O-ACYLTRANSFERASE"/>
    <property type="match status" value="1"/>
</dbReference>
<dbReference type="GO" id="GO:0005789">
    <property type="term" value="C:endoplasmic reticulum membrane"/>
    <property type="evidence" value="ECO:0007669"/>
    <property type="project" value="UniProtKB-SubCell"/>
</dbReference>
<gene>
    <name evidence="12" type="ORF">Zmor_000523</name>
</gene>
<keyword evidence="4 11" id="KW-0808">Transferase</keyword>
<protein>
    <recommendedName>
        <fullName evidence="11">Acyltransferase</fullName>
        <ecNumber evidence="11">2.3.1.-</ecNumber>
    </recommendedName>
</protein>
<evidence type="ECO:0000256" key="4">
    <source>
        <dbReference type="ARBA" id="ARBA00022679"/>
    </source>
</evidence>
<keyword evidence="10" id="KW-0012">Acyltransferase</keyword>
<evidence type="ECO:0000313" key="13">
    <source>
        <dbReference type="Proteomes" id="UP001168821"/>
    </source>
</evidence>
<feature type="transmembrane region" description="Helical" evidence="11">
    <location>
        <begin position="12"/>
        <end position="34"/>
    </location>
</feature>
<dbReference type="Proteomes" id="UP001168821">
    <property type="component" value="Unassembled WGS sequence"/>
</dbReference>
<comment type="caution">
    <text evidence="11">Lacks conserved residue(s) required for the propagation of feature annotation.</text>
</comment>
<keyword evidence="9 11" id="KW-0472">Membrane</keyword>
<comment type="caution">
    <text evidence="12">The sequence shown here is derived from an EMBL/GenBank/DDBJ whole genome shotgun (WGS) entry which is preliminary data.</text>
</comment>
<dbReference type="EC" id="2.3.1.-" evidence="11"/>
<keyword evidence="6 11" id="KW-0256">Endoplasmic reticulum</keyword>
<dbReference type="GO" id="GO:0004144">
    <property type="term" value="F:diacylglycerol O-acyltransferase activity"/>
    <property type="evidence" value="ECO:0007669"/>
    <property type="project" value="TreeGrafter"/>
</dbReference>
<dbReference type="AlphaFoldDB" id="A0AA38MNL7"/>
<evidence type="ECO:0000256" key="2">
    <source>
        <dbReference type="ARBA" id="ARBA00005420"/>
    </source>
</evidence>
<evidence type="ECO:0000256" key="1">
    <source>
        <dbReference type="ARBA" id="ARBA00004477"/>
    </source>
</evidence>
<evidence type="ECO:0000313" key="12">
    <source>
        <dbReference type="EMBL" id="KAJ3665000.1"/>
    </source>
</evidence>
<keyword evidence="5 11" id="KW-0812">Transmembrane</keyword>
<dbReference type="InterPro" id="IPR007130">
    <property type="entry name" value="DAGAT"/>
</dbReference>
<accession>A0AA38MNL7</accession>